<dbReference type="RefSeq" id="WP_073075771.1">
    <property type="nucleotide sequence ID" value="NZ_FQXV01000001.1"/>
</dbReference>
<dbReference type="EMBL" id="FQXV01000001">
    <property type="protein sequence ID" value="SHH53080.1"/>
    <property type="molecule type" value="Genomic_DNA"/>
</dbReference>
<protein>
    <submittedName>
        <fullName evidence="2">Sporulation protein, YlmC/YmxH family</fullName>
    </submittedName>
</protein>
<dbReference type="AlphaFoldDB" id="A0A1M5TQZ5"/>
<dbReference type="Gene3D" id="2.30.30.240">
    <property type="entry name" value="PRC-barrel domain"/>
    <property type="match status" value="1"/>
</dbReference>
<sequence length="92" mass="10685">MQCRIADLRCKEVINICNGFRLGFVCDVLLDTLTGNILALVVPGPCRFFGLFWHEDDFVIPWECIRRIGDDIILIEVDGTFRREKRRKGAWV</sequence>
<evidence type="ECO:0000313" key="3">
    <source>
        <dbReference type="Proteomes" id="UP000183995"/>
    </source>
</evidence>
<reference evidence="2 3" key="1">
    <citation type="submission" date="2016-11" db="EMBL/GenBank/DDBJ databases">
        <authorList>
            <person name="Jaros S."/>
            <person name="Januszkiewicz K."/>
            <person name="Wedrychowicz H."/>
        </authorList>
    </citation>
    <scope>NUCLEOTIDE SEQUENCE [LARGE SCALE GENOMIC DNA]</scope>
    <source>
        <strain evidence="2 3">DSM 10068</strain>
    </source>
</reference>
<dbReference type="Pfam" id="PF05239">
    <property type="entry name" value="PRC"/>
    <property type="match status" value="1"/>
</dbReference>
<accession>A0A1M5TQZ5</accession>
<dbReference type="InterPro" id="IPR027275">
    <property type="entry name" value="PRC-brl_dom"/>
</dbReference>
<dbReference type="SUPFAM" id="SSF50346">
    <property type="entry name" value="PRC-barrel domain"/>
    <property type="match status" value="1"/>
</dbReference>
<keyword evidence="3" id="KW-1185">Reference proteome</keyword>
<dbReference type="Proteomes" id="UP000183995">
    <property type="component" value="Unassembled WGS sequence"/>
</dbReference>
<dbReference type="PANTHER" id="PTHR40061:SF1">
    <property type="entry name" value="SPORULATION PROTEIN YLMC-RELATED"/>
    <property type="match status" value="1"/>
</dbReference>
<dbReference type="NCBIfam" id="TIGR02888">
    <property type="entry name" value="spore_YlmC_YmxH"/>
    <property type="match status" value="1"/>
</dbReference>
<evidence type="ECO:0000259" key="1">
    <source>
        <dbReference type="Pfam" id="PF05239"/>
    </source>
</evidence>
<name>A0A1M5TQZ5_9FIRM</name>
<proteinExistence type="predicted"/>
<organism evidence="2 3">
    <name type="scientific">Sporobacter termitidis DSM 10068</name>
    <dbReference type="NCBI Taxonomy" id="1123282"/>
    <lineage>
        <taxon>Bacteria</taxon>
        <taxon>Bacillati</taxon>
        <taxon>Bacillota</taxon>
        <taxon>Clostridia</taxon>
        <taxon>Eubacteriales</taxon>
        <taxon>Oscillospiraceae</taxon>
        <taxon>Sporobacter</taxon>
    </lineage>
</organism>
<evidence type="ECO:0000313" key="2">
    <source>
        <dbReference type="EMBL" id="SHH53080.1"/>
    </source>
</evidence>
<dbReference type="STRING" id="1123282.SAMN02745823_00195"/>
<dbReference type="PANTHER" id="PTHR40061">
    <property type="entry name" value="SPORULATION PROTEIN YLMC-RELATED"/>
    <property type="match status" value="1"/>
</dbReference>
<dbReference type="InterPro" id="IPR014238">
    <property type="entry name" value="Spore_YlmC/YmxH"/>
</dbReference>
<dbReference type="OrthoDB" id="6024937at2"/>
<feature type="domain" description="PRC-barrel" evidence="1">
    <location>
        <begin position="4"/>
        <end position="78"/>
    </location>
</feature>
<gene>
    <name evidence="2" type="ORF">SAMN02745823_00195</name>
</gene>
<dbReference type="InterPro" id="IPR011033">
    <property type="entry name" value="PRC_barrel-like_sf"/>
</dbReference>